<dbReference type="AlphaFoldDB" id="A0A0K1JE05"/>
<dbReference type="Gene3D" id="3.40.50.2000">
    <property type="entry name" value="Glycogen Phosphorylase B"/>
    <property type="match status" value="2"/>
</dbReference>
<name>A0A0K1JE05_9MICO</name>
<organism evidence="1 2">
    <name type="scientific">Luteipulveratus mongoliensis</name>
    <dbReference type="NCBI Taxonomy" id="571913"/>
    <lineage>
        <taxon>Bacteria</taxon>
        <taxon>Bacillati</taxon>
        <taxon>Actinomycetota</taxon>
        <taxon>Actinomycetes</taxon>
        <taxon>Micrococcales</taxon>
        <taxon>Dermacoccaceae</taxon>
        <taxon>Luteipulveratus</taxon>
    </lineage>
</organism>
<accession>A0A0K1JE05</accession>
<dbReference type="PATRIC" id="fig|571913.6.peg.270"/>
<protein>
    <recommendedName>
        <fullName evidence="3">Glycosyl transferase</fullName>
    </recommendedName>
</protein>
<reference evidence="1 2" key="1">
    <citation type="submission" date="2015-03" db="EMBL/GenBank/DDBJ databases">
        <title>Luteipulveratus halotolerans sp. nov., a novel actinobacterium (Dermacoccaceae) from Sarawak, Malaysia.</title>
        <authorList>
            <person name="Juboi H."/>
            <person name="Basik A."/>
            <person name="Shamsul S.S."/>
            <person name="Arnold P."/>
            <person name="Schmitt E.K."/>
            <person name="Sanglier J.-J."/>
            <person name="Yeo T."/>
        </authorList>
    </citation>
    <scope>NUCLEOTIDE SEQUENCE [LARGE SCALE GENOMIC DNA]</scope>
    <source>
        <strain evidence="1 2">MN07-A0370</strain>
    </source>
</reference>
<dbReference type="KEGG" id="lmoi:VV02_01310"/>
<dbReference type="PANTHER" id="PTHR48049:SF132">
    <property type="entry name" value="GLYCOSYLTRANSFERASE"/>
    <property type="match status" value="1"/>
</dbReference>
<gene>
    <name evidence="1" type="ORF">VV02_01310</name>
</gene>
<dbReference type="GO" id="GO:0035251">
    <property type="term" value="F:UDP-glucosyltransferase activity"/>
    <property type="evidence" value="ECO:0007669"/>
    <property type="project" value="InterPro"/>
</dbReference>
<dbReference type="CDD" id="cd03784">
    <property type="entry name" value="GT1_Gtf-like"/>
    <property type="match status" value="1"/>
</dbReference>
<dbReference type="EMBL" id="CP011112">
    <property type="protein sequence ID" value="AKU14823.1"/>
    <property type="molecule type" value="Genomic_DNA"/>
</dbReference>
<proteinExistence type="predicted"/>
<dbReference type="PANTHER" id="PTHR48049">
    <property type="entry name" value="GLYCOSYLTRANSFERASE"/>
    <property type="match status" value="1"/>
</dbReference>
<dbReference type="InterPro" id="IPR002213">
    <property type="entry name" value="UDP_glucos_trans"/>
</dbReference>
<sequence>MALLTIPATGHVNPTLDLAAELVRRGHQVTYVVPEPYGWAARLTGAGHVAYDSTLVPAPAETPPGPEFAAWLPFVLLEETKHVLPQLVPLMTSLPPDVLVFDRTTYVTARALVDIVGCQSVELFPSFAYNEHFDIAGDLERATILNPGHDAYRQLSDGYAGLAKEWGTTAVTVEEFAVGRADRAVVAIPREFQPAGGTFPASYVFAGPALRTRHAPKPSAQRRGVYAALGTSFTQRADTFRAIARAIETTGRPGLLAVGDLAPDQVPPSTEAVRVVREADQLAELASAEVFVTHAGMGSVQEALALGVPMVCLPQTTEQHAVAARVAELGLGVALGDAPSPAEVGAAIDQVSGDEQVRARVDEWAWLLESLDAGALGADAVQDALAASVAD</sequence>
<dbReference type="Proteomes" id="UP000066480">
    <property type="component" value="Chromosome"/>
</dbReference>
<keyword evidence="2" id="KW-1185">Reference proteome</keyword>
<dbReference type="InterPro" id="IPR050481">
    <property type="entry name" value="UDP-glycosyltransf_plant"/>
</dbReference>
<evidence type="ECO:0000313" key="2">
    <source>
        <dbReference type="Proteomes" id="UP000066480"/>
    </source>
</evidence>
<evidence type="ECO:0000313" key="1">
    <source>
        <dbReference type="EMBL" id="AKU14823.1"/>
    </source>
</evidence>
<dbReference type="SUPFAM" id="SSF53756">
    <property type="entry name" value="UDP-Glycosyltransferase/glycogen phosphorylase"/>
    <property type="match status" value="1"/>
</dbReference>
<dbReference type="Pfam" id="PF00201">
    <property type="entry name" value="UDPGT"/>
    <property type="match status" value="1"/>
</dbReference>
<dbReference type="STRING" id="571913.VV02_01310"/>
<evidence type="ECO:0008006" key="3">
    <source>
        <dbReference type="Google" id="ProtNLM"/>
    </source>
</evidence>